<dbReference type="CDD" id="cd03143">
    <property type="entry name" value="A4_beta-galactosidase_middle_domain"/>
    <property type="match status" value="1"/>
</dbReference>
<dbReference type="InterPro" id="IPR017853">
    <property type="entry name" value="GH"/>
</dbReference>
<dbReference type="EMBL" id="AP019308">
    <property type="protein sequence ID" value="BBH23071.1"/>
    <property type="molecule type" value="Genomic_DNA"/>
</dbReference>
<gene>
    <name evidence="1" type="ORF">Back11_44160</name>
</gene>
<dbReference type="RefSeq" id="WP_164522935.1">
    <property type="nucleotide sequence ID" value="NZ_AP019308.1"/>
</dbReference>
<dbReference type="AlphaFoldDB" id="A0A3G9JB12"/>
<sequence length="676" mass="77255">MWIEGNYRRIFLDAHIDDWNEEFLSKVNPEEIVSTIKLSGAQNVVVKAKPHTGLCYWPCSVGRMHKGLRGRDYVGEMIELCHQNEMSVIVYYSQIFDNWAYENHPAWRCVYADGKTSKEKASTFFKKGRYGVVCANNKAYREYVRANLQELNRNYSFEGMFLDMPFWPEVCYCHSCTERYLEETGKEMPKIVDWSDPDWLAFQYARERWMGEFAAFSTSSIKEINPHVTVEHNFAVALFPWQFANTDLVVDACDYAGGDYYGGYLQQTFCCKYYKSVSPNLPFVYITSRCDPDLSYHTTTKTKEELLLHAVTALVHNGAFSLCDGLNPDGTITPEVYRDVMKEVFDKTRRYEKVVSGEMLSDVAVWVSTHSKFTWRDNGKPVSEQLFKVDDFIEGQVKMASILREYNVPFDIVASRNLKTIKDNILVISDVAVIRDDEMDAIESYLQNGGNLYLSGQIGHRRLLELLEAEVIGLTEHNVTYMNPTNKGKPVLEGFSQKNPLTVDGKQLMIKLSGSCEVLATITLPYTLTEGQRFSAIHSNPPGIDTDLPAIIVKSVGKGKIVWLAAPIEKSRPFMSKRVVYNLLNSVCREWKFTSNAPSFVEILGWEKEGKRYLAAINQQESSPISPIYDLYIELSEDIETAVLLDNNQVLTIGHSEGKSRIFLPRLDIFHVIEFE</sequence>
<dbReference type="Proteomes" id="UP000275368">
    <property type="component" value="Chromosome"/>
</dbReference>
<dbReference type="Gene3D" id="3.40.50.880">
    <property type="match status" value="1"/>
</dbReference>
<dbReference type="Pfam" id="PF14871">
    <property type="entry name" value="GHL6"/>
    <property type="match status" value="1"/>
</dbReference>
<reference evidence="1 2" key="1">
    <citation type="submission" date="2018-11" db="EMBL/GenBank/DDBJ databases">
        <title>Complete genome sequence of Paenibacillus baekrokdamisoli strain KCTC 33723.</title>
        <authorList>
            <person name="Kang S.W."/>
            <person name="Lee K.C."/>
            <person name="Kim K.K."/>
            <person name="Kim J.S."/>
            <person name="Kim D.S."/>
            <person name="Ko S.H."/>
            <person name="Yang S.H."/>
            <person name="Lee J.S."/>
        </authorList>
    </citation>
    <scope>NUCLEOTIDE SEQUENCE [LARGE SCALE GENOMIC DNA]</scope>
    <source>
        <strain evidence="1 2">KCTC 33723</strain>
    </source>
</reference>
<accession>A0A3G9JB12</accession>
<dbReference type="SUPFAM" id="SSF51445">
    <property type="entry name" value="(Trans)glycosidases"/>
    <property type="match status" value="1"/>
</dbReference>
<keyword evidence="2" id="KW-1185">Reference proteome</keyword>
<dbReference type="SUPFAM" id="SSF52317">
    <property type="entry name" value="Class I glutamine amidotransferase-like"/>
    <property type="match status" value="1"/>
</dbReference>
<dbReference type="KEGG" id="pbk:Back11_44160"/>
<dbReference type="InterPro" id="IPR028212">
    <property type="entry name" value="GHL6"/>
</dbReference>
<evidence type="ECO:0000313" key="2">
    <source>
        <dbReference type="Proteomes" id="UP000275368"/>
    </source>
</evidence>
<dbReference type="Gene3D" id="3.20.20.80">
    <property type="entry name" value="Glycosidases"/>
    <property type="match status" value="1"/>
</dbReference>
<organism evidence="1 2">
    <name type="scientific">Paenibacillus baekrokdamisoli</name>
    <dbReference type="NCBI Taxonomy" id="1712516"/>
    <lineage>
        <taxon>Bacteria</taxon>
        <taxon>Bacillati</taxon>
        <taxon>Bacillota</taxon>
        <taxon>Bacilli</taxon>
        <taxon>Bacillales</taxon>
        <taxon>Paenibacillaceae</taxon>
        <taxon>Paenibacillus</taxon>
    </lineage>
</organism>
<evidence type="ECO:0000313" key="1">
    <source>
        <dbReference type="EMBL" id="BBH23071.1"/>
    </source>
</evidence>
<dbReference type="InterPro" id="IPR029062">
    <property type="entry name" value="Class_I_gatase-like"/>
</dbReference>
<name>A0A3G9JB12_9BACL</name>
<proteinExistence type="predicted"/>
<protein>
    <submittedName>
        <fullName evidence="1">Uncharacterized protein</fullName>
    </submittedName>
</protein>